<evidence type="ECO:0000313" key="1">
    <source>
        <dbReference type="EMBL" id="KAJ3645190.1"/>
    </source>
</evidence>
<proteinExistence type="predicted"/>
<dbReference type="AlphaFoldDB" id="A0AA38HWB6"/>
<keyword evidence="2" id="KW-1185">Reference proteome</keyword>
<protein>
    <submittedName>
        <fullName evidence="1">Uncharacterized protein</fullName>
    </submittedName>
</protein>
<dbReference type="Proteomes" id="UP001168821">
    <property type="component" value="Unassembled WGS sequence"/>
</dbReference>
<reference evidence="1" key="1">
    <citation type="journal article" date="2023" name="G3 (Bethesda)">
        <title>Whole genome assemblies of Zophobas morio and Tenebrio molitor.</title>
        <authorList>
            <person name="Kaur S."/>
            <person name="Stinson S.A."/>
            <person name="diCenzo G.C."/>
        </authorList>
    </citation>
    <scope>NUCLEOTIDE SEQUENCE</scope>
    <source>
        <strain evidence="1">QUZm001</strain>
    </source>
</reference>
<accession>A0AA38HWB6</accession>
<name>A0AA38HWB6_9CUCU</name>
<gene>
    <name evidence="1" type="ORF">Zmor_022870</name>
</gene>
<comment type="caution">
    <text evidence="1">The sequence shown here is derived from an EMBL/GenBank/DDBJ whole genome shotgun (WGS) entry which is preliminary data.</text>
</comment>
<sequence>MDPRKIEKILRRCQDQTEKLEGGKSDFAYHNTRNSLHNIWTELGDKNDEKINEINACLKKLEAKAQENERRKFLNYYAGTREVDRGGMKNGKGVPDGN</sequence>
<organism evidence="1 2">
    <name type="scientific">Zophobas morio</name>
    <dbReference type="NCBI Taxonomy" id="2755281"/>
    <lineage>
        <taxon>Eukaryota</taxon>
        <taxon>Metazoa</taxon>
        <taxon>Ecdysozoa</taxon>
        <taxon>Arthropoda</taxon>
        <taxon>Hexapoda</taxon>
        <taxon>Insecta</taxon>
        <taxon>Pterygota</taxon>
        <taxon>Neoptera</taxon>
        <taxon>Endopterygota</taxon>
        <taxon>Coleoptera</taxon>
        <taxon>Polyphaga</taxon>
        <taxon>Cucujiformia</taxon>
        <taxon>Tenebrionidae</taxon>
        <taxon>Zophobas</taxon>
    </lineage>
</organism>
<dbReference type="EMBL" id="JALNTZ010000007">
    <property type="protein sequence ID" value="KAJ3645190.1"/>
    <property type="molecule type" value="Genomic_DNA"/>
</dbReference>
<evidence type="ECO:0000313" key="2">
    <source>
        <dbReference type="Proteomes" id="UP001168821"/>
    </source>
</evidence>